<proteinExistence type="predicted"/>
<name>A0ACB8UU38_9EURO</name>
<sequence length="330" mass="37313">MSQPVASKSGIPHEVRTATEPRQTSLYPVRLSYIERVSSEVRLFRFELLSEDSTCSKFLYPPETFTFLPGQWVDLHIPTLHDAGGFTITSTPREASPGASEQPYIELAVQQSPNPAAKWLWLSEKEILGTEVQVRVGGSFVWPPPVTESHFPITDIRNIVFIAGAFILLYNPLISMISYIHDARSDLHPSTKVHLLYSTKLPSSVLESSYRAQDMLDHILFLPRLRHMVRLQQKEQQEGQNRGGQLHVKLYLTNISAVDVKGVEDELLGDVCLYDRRISVADIHDLVSTVSNERGKTVCNICGPPEMTDTYVDVLKGVFGDDKVFFEKWW</sequence>
<accession>A0ACB8UU38</accession>
<comment type="caution">
    <text evidence="1">The sequence shown here is derived from an EMBL/GenBank/DDBJ whole genome shotgun (WGS) entry which is preliminary data.</text>
</comment>
<evidence type="ECO:0000313" key="1">
    <source>
        <dbReference type="EMBL" id="KAI2385115.1"/>
    </source>
</evidence>
<organism evidence="1">
    <name type="scientific">Ophidiomyces ophidiicola</name>
    <dbReference type="NCBI Taxonomy" id="1387563"/>
    <lineage>
        <taxon>Eukaryota</taxon>
        <taxon>Fungi</taxon>
        <taxon>Dikarya</taxon>
        <taxon>Ascomycota</taxon>
        <taxon>Pezizomycotina</taxon>
        <taxon>Eurotiomycetes</taxon>
        <taxon>Eurotiomycetidae</taxon>
        <taxon>Onygenales</taxon>
        <taxon>Onygenaceae</taxon>
        <taxon>Ophidiomyces</taxon>
    </lineage>
</organism>
<dbReference type="EMBL" id="JALBCA010000063">
    <property type="protein sequence ID" value="KAI2385115.1"/>
    <property type="molecule type" value="Genomic_DNA"/>
</dbReference>
<gene>
    <name evidence="1" type="ORF">LOY88_004297</name>
</gene>
<protein>
    <submittedName>
        <fullName evidence="1">Uncharacterized protein</fullName>
    </submittedName>
</protein>
<reference evidence="1" key="1">
    <citation type="journal article" date="2022" name="bioRxiv">
        <title>Population genetic analysis of Ophidiomyces ophidiicola, the causative agent of snake fungal disease, indicates recent introductions to the USA.</title>
        <authorList>
            <person name="Ladner J.T."/>
            <person name="Palmer J.M."/>
            <person name="Ettinger C.L."/>
            <person name="Stajich J.E."/>
            <person name="Farrell T.M."/>
            <person name="Glorioso B.M."/>
            <person name="Lawson B."/>
            <person name="Price S.J."/>
            <person name="Stengle A.G."/>
            <person name="Grear D.A."/>
            <person name="Lorch J.M."/>
        </authorList>
    </citation>
    <scope>NUCLEOTIDE SEQUENCE</scope>
    <source>
        <strain evidence="1">NWHC 24266-5</strain>
    </source>
</reference>